<proteinExistence type="predicted"/>
<feature type="compositionally biased region" description="Low complexity" evidence="1">
    <location>
        <begin position="271"/>
        <end position="281"/>
    </location>
</feature>
<dbReference type="Proteomes" id="UP001152797">
    <property type="component" value="Unassembled WGS sequence"/>
</dbReference>
<feature type="compositionally biased region" description="Acidic residues" evidence="1">
    <location>
        <begin position="247"/>
        <end position="269"/>
    </location>
</feature>
<dbReference type="EMBL" id="CAMXCT020000553">
    <property type="protein sequence ID" value="CAL1133699.1"/>
    <property type="molecule type" value="Genomic_DNA"/>
</dbReference>
<feature type="compositionally biased region" description="Basic residues" evidence="1">
    <location>
        <begin position="116"/>
        <end position="130"/>
    </location>
</feature>
<accession>A0A9P1BVN1</accession>
<feature type="region of interest" description="Disordered" evidence="1">
    <location>
        <begin position="211"/>
        <end position="292"/>
    </location>
</feature>
<feature type="compositionally biased region" description="Basic and acidic residues" evidence="1">
    <location>
        <begin position="227"/>
        <end position="246"/>
    </location>
</feature>
<reference evidence="3" key="2">
    <citation type="submission" date="2024-04" db="EMBL/GenBank/DDBJ databases">
        <authorList>
            <person name="Chen Y."/>
            <person name="Shah S."/>
            <person name="Dougan E. K."/>
            <person name="Thang M."/>
            <person name="Chan C."/>
        </authorList>
    </citation>
    <scope>NUCLEOTIDE SEQUENCE [LARGE SCALE GENOMIC DNA]</scope>
</reference>
<evidence type="ECO:0000313" key="2">
    <source>
        <dbReference type="EMBL" id="CAI3980324.1"/>
    </source>
</evidence>
<name>A0A9P1BVN1_9DINO</name>
<feature type="region of interest" description="Disordered" evidence="1">
    <location>
        <begin position="1"/>
        <end position="140"/>
    </location>
</feature>
<evidence type="ECO:0000313" key="3">
    <source>
        <dbReference type="EMBL" id="CAL1133699.1"/>
    </source>
</evidence>
<keyword evidence="4" id="KW-1185">Reference proteome</keyword>
<comment type="caution">
    <text evidence="2">The sequence shown here is derived from an EMBL/GenBank/DDBJ whole genome shotgun (WGS) entry which is preliminary data.</text>
</comment>
<reference evidence="2" key="1">
    <citation type="submission" date="2022-10" db="EMBL/GenBank/DDBJ databases">
        <authorList>
            <person name="Chen Y."/>
            <person name="Dougan E. K."/>
            <person name="Chan C."/>
            <person name="Rhodes N."/>
            <person name="Thang M."/>
        </authorList>
    </citation>
    <scope>NUCLEOTIDE SEQUENCE</scope>
</reference>
<dbReference type="EMBL" id="CAMXCT030000553">
    <property type="protein sequence ID" value="CAL4767636.1"/>
    <property type="molecule type" value="Genomic_DNA"/>
</dbReference>
<gene>
    <name evidence="2" type="ORF">C1SCF055_LOCUS8207</name>
</gene>
<evidence type="ECO:0000256" key="1">
    <source>
        <dbReference type="SAM" id="MobiDB-lite"/>
    </source>
</evidence>
<evidence type="ECO:0000313" key="4">
    <source>
        <dbReference type="Proteomes" id="UP001152797"/>
    </source>
</evidence>
<dbReference type="EMBL" id="CAMXCT010000553">
    <property type="protein sequence ID" value="CAI3980324.1"/>
    <property type="molecule type" value="Genomic_DNA"/>
</dbReference>
<protein>
    <submittedName>
        <fullName evidence="2">Uncharacterized protein</fullName>
    </submittedName>
</protein>
<organism evidence="2">
    <name type="scientific">Cladocopium goreaui</name>
    <dbReference type="NCBI Taxonomy" id="2562237"/>
    <lineage>
        <taxon>Eukaryota</taxon>
        <taxon>Sar</taxon>
        <taxon>Alveolata</taxon>
        <taxon>Dinophyceae</taxon>
        <taxon>Suessiales</taxon>
        <taxon>Symbiodiniaceae</taxon>
        <taxon>Cladocopium</taxon>
    </lineage>
</organism>
<feature type="compositionally biased region" description="Acidic residues" evidence="1">
    <location>
        <begin position="85"/>
        <end position="94"/>
    </location>
</feature>
<sequence length="337" mass="36316">MLLSSVPSVACLNPLEEPIPETVKPAQPAPKNKRKNAAGASESVPVPMKRPSSAARTVGEDKKEMGAVLKNSGVAAPATAHEKNDEDDQDEVDETPGVMKRPSALQKPSFTGRGDAKKKAHTKDHQKKAGKPSDVTYHNPSWHKACNNWQLKSSHGYIMSVGSSLVKKEDSQKVADTLLQKLKQGVKLADVRAMGAEMINVLREKAVVAKHRGADAGPEGKAGSVKKLTESEQLKVPEEPEKAEEAEKAEDELEEGGEEEPEKVDDEVIEAGAAAAAAAAAPEESFFDDTQRDVDLSRLRDGGAESYNIHCAVAHCPVIFFLAASQPEKQVWNTWHP</sequence>
<dbReference type="AlphaFoldDB" id="A0A9P1BVN1"/>